<evidence type="ECO:0000259" key="1">
    <source>
        <dbReference type="PROSITE" id="PS51644"/>
    </source>
</evidence>
<dbReference type="EMBL" id="UGPZ01000002">
    <property type="protein sequence ID" value="STY90464.1"/>
    <property type="molecule type" value="Genomic_DNA"/>
</dbReference>
<gene>
    <name evidence="2" type="ORF">NCTC9426_00480</name>
</gene>
<dbReference type="InterPro" id="IPR021139">
    <property type="entry name" value="NYN"/>
</dbReference>
<dbReference type="PANTHER" id="PTHR35811:SF1">
    <property type="entry name" value="HTH OST-TYPE DOMAIN-CONTAINING PROTEIN"/>
    <property type="match status" value="1"/>
</dbReference>
<dbReference type="RefSeq" id="WP_245952151.1">
    <property type="nucleotide sequence ID" value="NZ_UGPZ01000002.1"/>
</dbReference>
<dbReference type="InterPro" id="IPR025605">
    <property type="entry name" value="OST-HTH/LOTUS_dom"/>
</dbReference>
<dbReference type="Pfam" id="PF12872">
    <property type="entry name" value="OST-HTH"/>
    <property type="match status" value="1"/>
</dbReference>
<dbReference type="InterPro" id="IPR041966">
    <property type="entry name" value="LOTUS-like"/>
</dbReference>
<dbReference type="Gene3D" id="3.40.50.1010">
    <property type="entry name" value="5'-nuclease"/>
    <property type="match status" value="1"/>
</dbReference>
<dbReference type="Proteomes" id="UP000254133">
    <property type="component" value="Unassembled WGS sequence"/>
</dbReference>
<sequence length="273" mass="31081">MAAIYPTLATTMLPNDANLAVLIDADNASTTYLEALLSEIATLGRASVRRAYGDWTKPQLASWKSVLLSHSIQPMQQFAYTSGKNATDSSLIIDAMDLLYTERFDGFCLVSSDSDYTRLAQRIREQGLMVYGFGKQHTPKPFMQACDRFTYLEVFEEHKKTSNVDFYDSADMLFSGDNQFKPVDVAIALVKNAIATMADEHGWANIAPVKNYILKVEPDFDARLFHYDKFSDFLKAYPRYFELTERYPNGDNHKVVFVRNRRNDLLTDVELTI</sequence>
<reference evidence="2 3" key="1">
    <citation type="submission" date="2018-06" db="EMBL/GenBank/DDBJ databases">
        <authorList>
            <consortium name="Pathogen Informatics"/>
            <person name="Doyle S."/>
        </authorList>
    </citation>
    <scope>NUCLEOTIDE SEQUENCE [LARGE SCALE GENOMIC DNA]</scope>
    <source>
        <strain evidence="2 3">NCTC9426</strain>
    </source>
</reference>
<dbReference type="CDD" id="cd10146">
    <property type="entry name" value="LabA_like_C"/>
    <property type="match status" value="1"/>
</dbReference>
<dbReference type="PANTHER" id="PTHR35811">
    <property type="entry name" value="SLR1870 PROTEIN"/>
    <property type="match status" value="1"/>
</dbReference>
<protein>
    <submittedName>
        <fullName evidence="2">NYN domain</fullName>
    </submittedName>
</protein>
<evidence type="ECO:0000313" key="2">
    <source>
        <dbReference type="EMBL" id="STY90464.1"/>
    </source>
</evidence>
<dbReference type="Gene3D" id="3.30.420.610">
    <property type="entry name" value="LOTUS domain-like"/>
    <property type="match status" value="1"/>
</dbReference>
<dbReference type="Pfam" id="PF01936">
    <property type="entry name" value="NYN"/>
    <property type="match status" value="1"/>
</dbReference>
<name>A0A378PPQ5_MORBO</name>
<dbReference type="GO" id="GO:0004540">
    <property type="term" value="F:RNA nuclease activity"/>
    <property type="evidence" value="ECO:0007669"/>
    <property type="project" value="InterPro"/>
</dbReference>
<accession>A0A378PPQ5</accession>
<feature type="domain" description="HTH OST-type" evidence="1">
    <location>
        <begin position="182"/>
        <end position="260"/>
    </location>
</feature>
<organism evidence="2 3">
    <name type="scientific">Moraxella bovis</name>
    <dbReference type="NCBI Taxonomy" id="476"/>
    <lineage>
        <taxon>Bacteria</taxon>
        <taxon>Pseudomonadati</taxon>
        <taxon>Pseudomonadota</taxon>
        <taxon>Gammaproteobacteria</taxon>
        <taxon>Moraxellales</taxon>
        <taxon>Moraxellaceae</taxon>
        <taxon>Moraxella</taxon>
    </lineage>
</organism>
<dbReference type="CDD" id="cd11297">
    <property type="entry name" value="PIN_LabA-like_N_1"/>
    <property type="match status" value="1"/>
</dbReference>
<dbReference type="PROSITE" id="PS51644">
    <property type="entry name" value="HTH_OST"/>
    <property type="match status" value="1"/>
</dbReference>
<dbReference type="AlphaFoldDB" id="A0A378PPQ5"/>
<evidence type="ECO:0000313" key="3">
    <source>
        <dbReference type="Proteomes" id="UP000254133"/>
    </source>
</evidence>
<proteinExistence type="predicted"/>